<dbReference type="AlphaFoldDB" id="A0A023B5M4"/>
<name>A0A023B5M4_GRENI</name>
<dbReference type="GO" id="GO:0043548">
    <property type="term" value="F:phosphatidylinositol 3-kinase binding"/>
    <property type="evidence" value="ECO:0007669"/>
    <property type="project" value="TreeGrafter"/>
</dbReference>
<dbReference type="VEuPathDB" id="CryptoDB:GNI_089490"/>
<dbReference type="GO" id="GO:0000045">
    <property type="term" value="P:autophagosome assembly"/>
    <property type="evidence" value="ECO:0007669"/>
    <property type="project" value="TreeGrafter"/>
</dbReference>
<gene>
    <name evidence="3" type="ORF">GNI_089490</name>
</gene>
<accession>A0A023B5M4</accession>
<dbReference type="GO" id="GO:0034272">
    <property type="term" value="C:phosphatidylinositol 3-kinase complex, class III, type II"/>
    <property type="evidence" value="ECO:0007669"/>
    <property type="project" value="TreeGrafter"/>
</dbReference>
<feature type="domain" description="Atg6 BARA" evidence="2">
    <location>
        <begin position="126"/>
        <end position="282"/>
    </location>
</feature>
<dbReference type="GO" id="GO:0034271">
    <property type="term" value="C:phosphatidylinositol 3-kinase complex, class III, type I"/>
    <property type="evidence" value="ECO:0007669"/>
    <property type="project" value="TreeGrafter"/>
</dbReference>
<dbReference type="RefSeq" id="XP_011130799.1">
    <property type="nucleotide sequence ID" value="XM_011132497.1"/>
</dbReference>
<dbReference type="GO" id="GO:0006995">
    <property type="term" value="P:cellular response to nitrogen starvation"/>
    <property type="evidence" value="ECO:0007669"/>
    <property type="project" value="TreeGrafter"/>
</dbReference>
<keyword evidence="4" id="KW-1185">Reference proteome</keyword>
<dbReference type="Gene3D" id="1.10.418.40">
    <property type="entry name" value="Autophagy protein 6/Beclin 1"/>
    <property type="match status" value="1"/>
</dbReference>
<evidence type="ECO:0000313" key="3">
    <source>
        <dbReference type="EMBL" id="EZG61146.1"/>
    </source>
</evidence>
<dbReference type="Pfam" id="PF04111">
    <property type="entry name" value="APG6"/>
    <property type="match status" value="1"/>
</dbReference>
<dbReference type="InterPro" id="IPR038274">
    <property type="entry name" value="Atg6/Beclin_C_sf"/>
</dbReference>
<dbReference type="GO" id="GO:0045324">
    <property type="term" value="P:late endosome to vacuole transport"/>
    <property type="evidence" value="ECO:0007669"/>
    <property type="project" value="TreeGrafter"/>
</dbReference>
<dbReference type="GO" id="GO:0000407">
    <property type="term" value="C:phagophore assembly site"/>
    <property type="evidence" value="ECO:0007669"/>
    <property type="project" value="TreeGrafter"/>
</dbReference>
<organism evidence="3 4">
    <name type="scientific">Gregarina niphandrodes</name>
    <name type="common">Septate eugregarine</name>
    <dbReference type="NCBI Taxonomy" id="110365"/>
    <lineage>
        <taxon>Eukaryota</taxon>
        <taxon>Sar</taxon>
        <taxon>Alveolata</taxon>
        <taxon>Apicomplexa</taxon>
        <taxon>Conoidasida</taxon>
        <taxon>Gregarinasina</taxon>
        <taxon>Eugregarinorida</taxon>
        <taxon>Gregarinidae</taxon>
        <taxon>Gregarina</taxon>
    </lineage>
</organism>
<protein>
    <submittedName>
        <fullName evidence="3">Autophagy protein Apg6</fullName>
    </submittedName>
</protein>
<dbReference type="OrthoDB" id="20368at2759"/>
<dbReference type="GO" id="GO:0000423">
    <property type="term" value="P:mitophagy"/>
    <property type="evidence" value="ECO:0007669"/>
    <property type="project" value="TreeGrafter"/>
</dbReference>
<evidence type="ECO:0000256" key="1">
    <source>
        <dbReference type="ARBA" id="ARBA00005965"/>
    </source>
</evidence>
<sequence>MLDQCCKHRLLEQLCDECLLQLSASLEELQKHEGSILAALQEPLPQNIEVVDWLDPGQYSRLCAVSKESEAGVDTENAEAVQWSKAVERNIRTRRILNINRQRLHENETCAVKMDSLCRKYERTKIVLLDTCFYISVFDDYGVINGCRIGRRPNSWVSSEEINTGLGYLALLVSTIRRRVFSFAKDLHIPRGACHAILARGRQSAITIDGDDQTEYPLNIVDGLLMPYFHVPKFDVALVGLLEIYRSLSYVAGTIAVFNLILFRVTEEGYVRGISIRYGNNEYE</sequence>
<dbReference type="Proteomes" id="UP000019763">
    <property type="component" value="Unassembled WGS sequence"/>
</dbReference>
<evidence type="ECO:0000259" key="2">
    <source>
        <dbReference type="Pfam" id="PF04111"/>
    </source>
</evidence>
<dbReference type="InterPro" id="IPR007243">
    <property type="entry name" value="Atg6/Beclin"/>
</dbReference>
<dbReference type="PANTHER" id="PTHR12768:SF4">
    <property type="entry name" value="BECLIN-1"/>
    <property type="match status" value="1"/>
</dbReference>
<dbReference type="InterPro" id="IPR040455">
    <property type="entry name" value="Atg6_BARA"/>
</dbReference>
<comment type="similarity">
    <text evidence="1">Belongs to the beclin family.</text>
</comment>
<proteinExistence type="inferred from homology"/>
<evidence type="ECO:0000313" key="4">
    <source>
        <dbReference type="Proteomes" id="UP000019763"/>
    </source>
</evidence>
<reference evidence="3" key="1">
    <citation type="submission" date="2013-12" db="EMBL/GenBank/DDBJ databases">
        <authorList>
            <person name="Omoto C.K."/>
            <person name="Sibley D."/>
            <person name="Venepally P."/>
            <person name="Hadjithomas M."/>
            <person name="Karamycheva S."/>
            <person name="Brunk B."/>
            <person name="Roos D."/>
            <person name="Caler E."/>
            <person name="Lorenzi H."/>
        </authorList>
    </citation>
    <scope>NUCLEOTIDE SEQUENCE</scope>
</reference>
<dbReference type="GeneID" id="22913213"/>
<dbReference type="EMBL" id="AFNH02000669">
    <property type="protein sequence ID" value="EZG61146.1"/>
    <property type="molecule type" value="Genomic_DNA"/>
</dbReference>
<comment type="caution">
    <text evidence="3">The sequence shown here is derived from an EMBL/GenBank/DDBJ whole genome shotgun (WGS) entry which is preliminary data.</text>
</comment>
<dbReference type="PANTHER" id="PTHR12768">
    <property type="entry name" value="BECLIN 1"/>
    <property type="match status" value="1"/>
</dbReference>
<dbReference type="GO" id="GO:0030674">
    <property type="term" value="F:protein-macromolecule adaptor activity"/>
    <property type="evidence" value="ECO:0007669"/>
    <property type="project" value="TreeGrafter"/>
</dbReference>